<keyword evidence="3" id="KW-1185">Reference proteome</keyword>
<accession>A0A5Q4YXD6</accession>
<dbReference type="AlphaFoldDB" id="A0A5Q4YXD6"/>
<sequence>MEKCVVFCKLGNASSGVCILLAFCGILTQLLAVLQVGSGFVQLGRKPIVAILRLLISGLHLWNAPIINLDSQAPAFLNGSTGKAGLNQYKIK</sequence>
<organism evidence="2 3">
    <name type="scientific">Paraburkholderia dioscoreae</name>
    <dbReference type="NCBI Taxonomy" id="2604047"/>
    <lineage>
        <taxon>Bacteria</taxon>
        <taxon>Pseudomonadati</taxon>
        <taxon>Pseudomonadota</taxon>
        <taxon>Betaproteobacteria</taxon>
        <taxon>Burkholderiales</taxon>
        <taxon>Burkholderiaceae</taxon>
        <taxon>Paraburkholderia</taxon>
    </lineage>
</organism>
<keyword evidence="1" id="KW-1133">Transmembrane helix</keyword>
<evidence type="ECO:0000256" key="1">
    <source>
        <dbReference type="SAM" id="Phobius"/>
    </source>
</evidence>
<protein>
    <submittedName>
        <fullName evidence="2">Uncharacterized protein</fullName>
    </submittedName>
</protein>
<evidence type="ECO:0000313" key="2">
    <source>
        <dbReference type="EMBL" id="VVD32162.1"/>
    </source>
</evidence>
<evidence type="ECO:0000313" key="3">
    <source>
        <dbReference type="Proteomes" id="UP000325811"/>
    </source>
</evidence>
<keyword evidence="1" id="KW-0472">Membrane</keyword>
<reference evidence="2 3" key="1">
    <citation type="submission" date="2019-08" db="EMBL/GenBank/DDBJ databases">
        <authorList>
            <person name="Herpell B J."/>
        </authorList>
    </citation>
    <scope>NUCLEOTIDE SEQUENCE [LARGE SCALE GENOMIC DNA]</scope>
    <source>
        <strain evidence="3">Msb3</strain>
    </source>
</reference>
<proteinExistence type="predicted"/>
<dbReference type="Proteomes" id="UP000325811">
    <property type="component" value="Chromosome II"/>
</dbReference>
<dbReference type="EMBL" id="LR699554">
    <property type="protein sequence ID" value="VVD32162.1"/>
    <property type="molecule type" value="Genomic_DNA"/>
</dbReference>
<dbReference type="KEGG" id="pdio:PDMSB3_0864.1"/>
<gene>
    <name evidence="2" type="ORF">PDMSB3_0864</name>
</gene>
<keyword evidence="1" id="KW-0812">Transmembrane</keyword>
<feature type="transmembrane region" description="Helical" evidence="1">
    <location>
        <begin position="12"/>
        <end position="36"/>
    </location>
</feature>
<name>A0A5Q4YXD6_9BURK</name>